<sequence>MIYFVFVIMLIKATTTTPPMAWNFECTYPMMSTQQASYNTLKHYDNFALKPILFGGNDSTADYSGETWRDPCYHRFYAQNATYVIYWQVENDFCSTCSSGRGYNSFGLELQDFIPRNWDTTNVVRQISILRQFCIEADTFCRQ</sequence>
<dbReference type="AlphaFoldDB" id="A0A5S9MNZ5"/>
<reference evidence="2 3" key="1">
    <citation type="journal article" date="1998" name="Science">
        <title>Genome sequence of the nematode C. elegans: a platform for investigating biology.</title>
        <authorList>
            <consortium name="The C. elegans sequencing consortium"/>
            <person name="Sulson J.E."/>
            <person name="Waterston R."/>
        </authorList>
    </citation>
    <scope>NUCLEOTIDE SEQUENCE [LARGE SCALE GENOMIC DNA]</scope>
    <source>
        <strain evidence="2 3">Bristol N2</strain>
    </source>
</reference>
<dbReference type="Proteomes" id="UP000001940">
    <property type="component" value="Chromosome II"/>
</dbReference>
<dbReference type="EMBL" id="BX284602">
    <property type="protein sequence ID" value="CAA0059175.1"/>
    <property type="molecule type" value="Genomic_DNA"/>
</dbReference>
<dbReference type="OrthoDB" id="5904266at2759"/>
<evidence type="ECO:0000313" key="3">
    <source>
        <dbReference type="Proteomes" id="UP000001940"/>
    </source>
</evidence>
<feature type="chain" id="PRO_5024934736" evidence="1">
    <location>
        <begin position="17"/>
        <end position="143"/>
    </location>
</feature>
<gene>
    <name evidence="2" type="ORF">CELE_Y38E10A.35</name>
    <name evidence="2 4" type="ORF">Y38E10A.35</name>
</gene>
<dbReference type="InParanoid" id="A0A5S9MNZ5"/>
<name>A0A5S9MNZ5_CAEEL</name>
<dbReference type="WormBase" id="Y38E10A.35">
    <property type="protein sequence ID" value="CE53902"/>
    <property type="gene ID" value="WBGene00305159"/>
</dbReference>
<accession>A0A5S9MNZ5</accession>
<evidence type="ECO:0000256" key="1">
    <source>
        <dbReference type="SAM" id="SignalP"/>
    </source>
</evidence>
<evidence type="ECO:0000313" key="2">
    <source>
        <dbReference type="EMBL" id="CAA0059175.1"/>
    </source>
</evidence>
<proteinExistence type="predicted"/>
<feature type="signal peptide" evidence="1">
    <location>
        <begin position="1"/>
        <end position="16"/>
    </location>
</feature>
<protein>
    <submittedName>
        <fullName evidence="2">Uncharacterized protein</fullName>
    </submittedName>
</protein>
<keyword evidence="1" id="KW-0732">Signal</keyword>
<keyword evidence="3" id="KW-1185">Reference proteome</keyword>
<organism evidence="2 3">
    <name type="scientific">Caenorhabditis elegans</name>
    <dbReference type="NCBI Taxonomy" id="6239"/>
    <lineage>
        <taxon>Eukaryota</taxon>
        <taxon>Metazoa</taxon>
        <taxon>Ecdysozoa</taxon>
        <taxon>Nematoda</taxon>
        <taxon>Chromadorea</taxon>
        <taxon>Rhabditida</taxon>
        <taxon>Rhabditina</taxon>
        <taxon>Rhabditomorpha</taxon>
        <taxon>Rhabditoidea</taxon>
        <taxon>Rhabditidae</taxon>
        <taxon>Peloderinae</taxon>
        <taxon>Caenorhabditis</taxon>
    </lineage>
</organism>
<dbReference type="FunCoup" id="A0A5S9MNZ5">
    <property type="interactions" value="1522"/>
</dbReference>
<dbReference type="AGR" id="WB:WBGene00305159"/>
<evidence type="ECO:0000313" key="4">
    <source>
        <dbReference type="WormBase" id="Y38E10A.35"/>
    </source>
</evidence>